<comment type="caution">
    <text evidence="1">The sequence shown here is derived from an EMBL/GenBank/DDBJ whole genome shotgun (WGS) entry which is preliminary data.</text>
</comment>
<accession>A0A4Y7SKG3</accession>
<dbReference type="AlphaFoldDB" id="A0A4Y7SKG3"/>
<name>A0A4Y7SKG3_COPMI</name>
<evidence type="ECO:0000313" key="1">
    <source>
        <dbReference type="EMBL" id="TEB22138.1"/>
    </source>
</evidence>
<dbReference type="Proteomes" id="UP000298030">
    <property type="component" value="Unassembled WGS sequence"/>
</dbReference>
<keyword evidence="2" id="KW-1185">Reference proteome</keyword>
<reference evidence="1 2" key="1">
    <citation type="journal article" date="2019" name="Nat. Ecol. Evol.">
        <title>Megaphylogeny resolves global patterns of mushroom evolution.</title>
        <authorList>
            <person name="Varga T."/>
            <person name="Krizsan K."/>
            <person name="Foldi C."/>
            <person name="Dima B."/>
            <person name="Sanchez-Garcia M."/>
            <person name="Sanchez-Ramirez S."/>
            <person name="Szollosi G.J."/>
            <person name="Szarkandi J.G."/>
            <person name="Papp V."/>
            <person name="Albert L."/>
            <person name="Andreopoulos W."/>
            <person name="Angelini C."/>
            <person name="Antonin V."/>
            <person name="Barry K.W."/>
            <person name="Bougher N.L."/>
            <person name="Buchanan P."/>
            <person name="Buyck B."/>
            <person name="Bense V."/>
            <person name="Catcheside P."/>
            <person name="Chovatia M."/>
            <person name="Cooper J."/>
            <person name="Damon W."/>
            <person name="Desjardin D."/>
            <person name="Finy P."/>
            <person name="Geml J."/>
            <person name="Haridas S."/>
            <person name="Hughes K."/>
            <person name="Justo A."/>
            <person name="Karasinski D."/>
            <person name="Kautmanova I."/>
            <person name="Kiss B."/>
            <person name="Kocsube S."/>
            <person name="Kotiranta H."/>
            <person name="LaButti K.M."/>
            <person name="Lechner B.E."/>
            <person name="Liimatainen K."/>
            <person name="Lipzen A."/>
            <person name="Lukacs Z."/>
            <person name="Mihaltcheva S."/>
            <person name="Morgado L.N."/>
            <person name="Niskanen T."/>
            <person name="Noordeloos M.E."/>
            <person name="Ohm R.A."/>
            <person name="Ortiz-Santana B."/>
            <person name="Ovrebo C."/>
            <person name="Racz N."/>
            <person name="Riley R."/>
            <person name="Savchenko A."/>
            <person name="Shiryaev A."/>
            <person name="Soop K."/>
            <person name="Spirin V."/>
            <person name="Szebenyi C."/>
            <person name="Tomsovsky M."/>
            <person name="Tulloss R.E."/>
            <person name="Uehling J."/>
            <person name="Grigoriev I.V."/>
            <person name="Vagvolgyi C."/>
            <person name="Papp T."/>
            <person name="Martin F.M."/>
            <person name="Miettinen O."/>
            <person name="Hibbett D.S."/>
            <person name="Nagy L.G."/>
        </authorList>
    </citation>
    <scope>NUCLEOTIDE SEQUENCE [LARGE SCALE GENOMIC DNA]</scope>
    <source>
        <strain evidence="1 2">FP101781</strain>
    </source>
</reference>
<dbReference type="EMBL" id="QPFP01000096">
    <property type="protein sequence ID" value="TEB22138.1"/>
    <property type="molecule type" value="Genomic_DNA"/>
</dbReference>
<proteinExistence type="predicted"/>
<protein>
    <submittedName>
        <fullName evidence="1">Uncharacterized protein</fullName>
    </submittedName>
</protein>
<organism evidence="1 2">
    <name type="scientific">Coprinellus micaceus</name>
    <name type="common">Glistening ink-cap mushroom</name>
    <name type="synonym">Coprinus micaceus</name>
    <dbReference type="NCBI Taxonomy" id="71717"/>
    <lineage>
        <taxon>Eukaryota</taxon>
        <taxon>Fungi</taxon>
        <taxon>Dikarya</taxon>
        <taxon>Basidiomycota</taxon>
        <taxon>Agaricomycotina</taxon>
        <taxon>Agaricomycetes</taxon>
        <taxon>Agaricomycetidae</taxon>
        <taxon>Agaricales</taxon>
        <taxon>Agaricineae</taxon>
        <taxon>Psathyrellaceae</taxon>
        <taxon>Coprinellus</taxon>
    </lineage>
</organism>
<sequence>MATWAGTNLYVLEYEDRRLVMHWNLTVQSLPGKQGVLSKGIFSAIFRKNFDIPGDAGLKFYTRDAPGCFGASAEIPDEILDAVLSEHRIRHFGVECIHPRPIISTLADQAPPEGE</sequence>
<evidence type="ECO:0000313" key="2">
    <source>
        <dbReference type="Proteomes" id="UP000298030"/>
    </source>
</evidence>
<gene>
    <name evidence="1" type="ORF">FA13DRAFT_1741206</name>
</gene>